<dbReference type="RefSeq" id="XP_032822970.1">
    <property type="nucleotide sequence ID" value="XM_032967079.1"/>
</dbReference>
<keyword evidence="6" id="KW-0175">Coiled coil</keyword>
<organism evidence="7 9">
    <name type="scientific">Petromyzon marinus</name>
    <name type="common">Sea lamprey</name>
    <dbReference type="NCBI Taxonomy" id="7757"/>
    <lineage>
        <taxon>Eukaryota</taxon>
        <taxon>Metazoa</taxon>
        <taxon>Chordata</taxon>
        <taxon>Craniata</taxon>
        <taxon>Vertebrata</taxon>
        <taxon>Cyclostomata</taxon>
        <taxon>Hyperoartia</taxon>
        <taxon>Petromyzontiformes</taxon>
        <taxon>Petromyzontidae</taxon>
        <taxon>Petromyzon</taxon>
    </lineage>
</organism>
<evidence type="ECO:0000313" key="7">
    <source>
        <dbReference type="Proteomes" id="UP001318040"/>
    </source>
</evidence>
<dbReference type="AlphaFoldDB" id="A0AAJ7TRY6"/>
<protein>
    <recommendedName>
        <fullName evidence="3">Intraflagellar transport protein 57 homolog</fullName>
    </recommendedName>
</protein>
<dbReference type="PANTHER" id="PTHR16011:SF0">
    <property type="entry name" value="INTRAFLAGELLAR TRANSPORT PROTEIN 57 HOMOLOG"/>
    <property type="match status" value="1"/>
</dbReference>
<dbReference type="GO" id="GO:0005929">
    <property type="term" value="C:cilium"/>
    <property type="evidence" value="ECO:0007669"/>
    <property type="project" value="UniProtKB-SubCell"/>
</dbReference>
<dbReference type="RefSeq" id="XP_032822969.1">
    <property type="nucleotide sequence ID" value="XM_032967078.1"/>
</dbReference>
<dbReference type="RefSeq" id="XP_032822971.1">
    <property type="nucleotide sequence ID" value="XM_032967080.1"/>
</dbReference>
<dbReference type="GO" id="GO:0042073">
    <property type="term" value="P:intraciliary transport"/>
    <property type="evidence" value="ECO:0007669"/>
    <property type="project" value="TreeGrafter"/>
</dbReference>
<dbReference type="KEGG" id="pmrn:116949606"/>
<comment type="subcellular location">
    <subcellularLocation>
        <location evidence="1">Cell projection</location>
        <location evidence="1">Cilium</location>
    </subcellularLocation>
</comment>
<keyword evidence="4" id="KW-0969">Cilium</keyword>
<evidence type="ECO:0000313" key="8">
    <source>
        <dbReference type="RefSeq" id="XP_032822969.1"/>
    </source>
</evidence>
<comment type="similarity">
    <text evidence="2">Belongs to the IFT57 family.</text>
</comment>
<dbReference type="InterPro" id="IPR019530">
    <property type="entry name" value="Intra-flagellar_transport_57"/>
</dbReference>
<evidence type="ECO:0000256" key="6">
    <source>
        <dbReference type="SAM" id="Coils"/>
    </source>
</evidence>
<dbReference type="Proteomes" id="UP001318040">
    <property type="component" value="Chromosome 37"/>
</dbReference>
<evidence type="ECO:0000256" key="3">
    <source>
        <dbReference type="ARBA" id="ARBA00020568"/>
    </source>
</evidence>
<accession>A0AAJ7TRY6</accession>
<evidence type="ECO:0000256" key="1">
    <source>
        <dbReference type="ARBA" id="ARBA00004138"/>
    </source>
</evidence>
<feature type="coiled-coil region" evidence="6">
    <location>
        <begin position="286"/>
        <end position="368"/>
    </location>
</feature>
<dbReference type="GO" id="GO:1905515">
    <property type="term" value="P:non-motile cilium assembly"/>
    <property type="evidence" value="ECO:0007669"/>
    <property type="project" value="TreeGrafter"/>
</dbReference>
<dbReference type="PANTHER" id="PTHR16011">
    <property type="entry name" value="IFT57/HIPPI"/>
    <property type="match status" value="1"/>
</dbReference>
<evidence type="ECO:0000256" key="2">
    <source>
        <dbReference type="ARBA" id="ARBA00009415"/>
    </source>
</evidence>
<dbReference type="CTD" id="55081"/>
<evidence type="ECO:0000256" key="5">
    <source>
        <dbReference type="ARBA" id="ARBA00023273"/>
    </source>
</evidence>
<evidence type="ECO:0000256" key="4">
    <source>
        <dbReference type="ARBA" id="ARBA00023069"/>
    </source>
</evidence>
<keyword evidence="7" id="KW-1185">Reference proteome</keyword>
<evidence type="ECO:0000313" key="9">
    <source>
        <dbReference type="RefSeq" id="XP_032822970.1"/>
    </source>
</evidence>
<dbReference type="GO" id="GO:0005815">
    <property type="term" value="C:microtubule organizing center"/>
    <property type="evidence" value="ECO:0007669"/>
    <property type="project" value="TreeGrafter"/>
</dbReference>
<name>A0AAJ7TRY6_PETMA</name>
<keyword evidence="5" id="KW-0966">Cell projection</keyword>
<dbReference type="GO" id="GO:0030992">
    <property type="term" value="C:intraciliary transport particle B"/>
    <property type="evidence" value="ECO:0007669"/>
    <property type="project" value="TreeGrafter"/>
</dbReference>
<evidence type="ECO:0000313" key="10">
    <source>
        <dbReference type="RefSeq" id="XP_032822971.1"/>
    </source>
</evidence>
<sequence>MDGTESEHGPGTAHQAFLTMEELGDKLKLLRYEETFLKQHNMKPFSRHYFALATNPGEQFHAFASLASWLINQAGRPFEAPHEHDDPNATLARILTELRNTGAAVDFPPSRLKTGCGELVCYTLDRLAEAALTHSNFAWQMPVYPEEVQEDEAIVIDDSELTLDKVEESAGGNVDDYEDEEEDESLLDLDKIRSKKQETPGADVLESQTDAAAWSLELERILPQLRVTVRSDHKDWRSHIEQMHQHREGIDSALLDSKGQLERLQEEMSWTLEKISSREKYMNTQLEGLIQQYRTVQQQLAQVKDQYRQGSGGVTERAQTLAEITEELEKVKQDMEERGSSMTDGGPLVRIKQALTRLKQEMEHMDVRVGVVEHMLLQARVSDKHDMTRDMHANGTY</sequence>
<reference evidence="8 9" key="1">
    <citation type="submission" date="2025-04" db="UniProtKB">
        <authorList>
            <consortium name="RefSeq"/>
        </authorList>
    </citation>
    <scope>IDENTIFICATION</scope>
    <source>
        <tissue evidence="8 9">Sperm</tissue>
    </source>
</reference>
<evidence type="ECO:0000313" key="11">
    <source>
        <dbReference type="RefSeq" id="XP_032822972.1"/>
    </source>
</evidence>
<dbReference type="Pfam" id="PF10498">
    <property type="entry name" value="IFT57"/>
    <property type="match status" value="1"/>
</dbReference>
<proteinExistence type="inferred from homology"/>
<dbReference type="GO" id="GO:0005794">
    <property type="term" value="C:Golgi apparatus"/>
    <property type="evidence" value="ECO:0007669"/>
    <property type="project" value="TreeGrafter"/>
</dbReference>
<dbReference type="RefSeq" id="XP_032822972.1">
    <property type="nucleotide sequence ID" value="XM_032967081.1"/>
</dbReference>
<gene>
    <name evidence="8 9 10 11" type="primary">IFT57</name>
</gene>